<dbReference type="eggNOG" id="COG0805">
    <property type="taxonomic scope" value="Bacteria"/>
</dbReference>
<proteinExistence type="inferred from homology"/>
<dbReference type="Proteomes" id="UP000002012">
    <property type="component" value="Chromosome"/>
</dbReference>
<keyword evidence="3 5" id="KW-1133">Transmembrane helix</keyword>
<dbReference type="PANTHER" id="PTHR30371">
    <property type="entry name" value="SEC-INDEPENDENT PROTEIN TRANSLOCASE PROTEIN TATC"/>
    <property type="match status" value="1"/>
</dbReference>
<dbReference type="PROSITE" id="PS01218">
    <property type="entry name" value="TATC"/>
    <property type="match status" value="1"/>
</dbReference>
<dbReference type="NCBIfam" id="TIGR00945">
    <property type="entry name" value="tatC"/>
    <property type="match status" value="1"/>
</dbReference>
<feature type="transmembrane region" description="Helical" evidence="5">
    <location>
        <begin position="113"/>
        <end position="135"/>
    </location>
</feature>
<dbReference type="RefSeq" id="WP_013011705.1">
    <property type="nucleotide sequence ID" value="NC_013943.1"/>
</dbReference>
<dbReference type="InterPro" id="IPR019820">
    <property type="entry name" value="Sec-indep_translocase_CS"/>
</dbReference>
<keyword evidence="5" id="KW-0997">Cell inner membrane</keyword>
<gene>
    <name evidence="5" type="primary">tatC</name>
    <name evidence="6" type="ordered locus">Dacet_2443</name>
</gene>
<keyword evidence="5" id="KW-0811">Translocation</keyword>
<sequence>MSRDKEQGVEQALPLTTHLEELRKRLIRVIVVLVVVFSFVYWKSFIFMDFITAPIVPLLPQDSSMALLKLTEGFFTELKLSLLVAVFFSMPFIFYQMWKFIAPGLYAQEKKYIVSFVFMSSLLFFLGASFAYYVVFPFGFKFFLGYAEGYVTANLSIQWYLSFVTRLIMAFGLVFEMPVFVLFLAKMGILTAAMMRKHRRYAYFGIVIFSAVLTPPDVFTQIMMSGPMIFLYELSVLVAKAFGRKREINEDDVYA</sequence>
<feature type="transmembrane region" description="Helical" evidence="5">
    <location>
        <begin position="167"/>
        <end position="189"/>
    </location>
</feature>
<dbReference type="KEGG" id="dap:Dacet_2443"/>
<dbReference type="HOGENOM" id="CLU_031942_3_3_0"/>
<comment type="similarity">
    <text evidence="5">Belongs to the TatC family.</text>
</comment>
<feature type="transmembrane region" description="Helical" evidence="5">
    <location>
        <begin position="201"/>
        <end position="216"/>
    </location>
</feature>
<feature type="transmembrane region" description="Helical" evidence="5">
    <location>
        <begin position="26"/>
        <end position="44"/>
    </location>
</feature>
<evidence type="ECO:0000256" key="4">
    <source>
        <dbReference type="ARBA" id="ARBA00023136"/>
    </source>
</evidence>
<dbReference type="Pfam" id="PF00902">
    <property type="entry name" value="TatC"/>
    <property type="match status" value="1"/>
</dbReference>
<dbReference type="GO" id="GO:0033281">
    <property type="term" value="C:TAT protein transport complex"/>
    <property type="evidence" value="ECO:0007669"/>
    <property type="project" value="UniProtKB-UniRule"/>
</dbReference>
<dbReference type="PaxDb" id="522772-Dacet_2443"/>
<evidence type="ECO:0000313" key="6">
    <source>
        <dbReference type="EMBL" id="ADD69204.1"/>
    </source>
</evidence>
<comment type="caution">
    <text evidence="5">Lacks conserved residue(s) required for the propagation of feature annotation.</text>
</comment>
<dbReference type="PRINTS" id="PR01840">
    <property type="entry name" value="TATCFAMILY"/>
</dbReference>
<dbReference type="InParanoid" id="D4H3V2"/>
<dbReference type="GO" id="GO:0043953">
    <property type="term" value="P:protein transport by the Tat complex"/>
    <property type="evidence" value="ECO:0007669"/>
    <property type="project" value="UniProtKB-UniRule"/>
</dbReference>
<name>D4H3V2_DENA2</name>
<evidence type="ECO:0000256" key="5">
    <source>
        <dbReference type="HAMAP-Rule" id="MF_00902"/>
    </source>
</evidence>
<dbReference type="OrthoDB" id="9777044at2"/>
<dbReference type="EMBL" id="CP001968">
    <property type="protein sequence ID" value="ADD69204.1"/>
    <property type="molecule type" value="Genomic_DNA"/>
</dbReference>
<dbReference type="InterPro" id="IPR002033">
    <property type="entry name" value="TatC"/>
</dbReference>
<keyword evidence="5" id="KW-0653">Protein transport</keyword>
<keyword evidence="2 5" id="KW-0812">Transmembrane</keyword>
<evidence type="ECO:0000313" key="7">
    <source>
        <dbReference type="Proteomes" id="UP000002012"/>
    </source>
</evidence>
<feature type="transmembrane region" description="Helical" evidence="5">
    <location>
        <begin position="80"/>
        <end position="101"/>
    </location>
</feature>
<organism evidence="6 7">
    <name type="scientific">Denitrovibrio acetiphilus (strain DSM 12809 / NBRC 114555 / N2460)</name>
    <dbReference type="NCBI Taxonomy" id="522772"/>
    <lineage>
        <taxon>Bacteria</taxon>
        <taxon>Pseudomonadati</taxon>
        <taxon>Deferribacterota</taxon>
        <taxon>Deferribacteres</taxon>
        <taxon>Deferribacterales</taxon>
        <taxon>Geovibrionaceae</taxon>
        <taxon>Denitrovibrio</taxon>
    </lineage>
</organism>
<keyword evidence="5" id="KW-1003">Cell membrane</keyword>
<evidence type="ECO:0000256" key="2">
    <source>
        <dbReference type="ARBA" id="ARBA00022692"/>
    </source>
</evidence>
<keyword evidence="5" id="KW-0813">Transport</keyword>
<comment type="subcellular location">
    <subcellularLocation>
        <location evidence="5">Cell inner membrane</location>
        <topology evidence="5">Multi-pass membrane protein</topology>
    </subcellularLocation>
    <subcellularLocation>
        <location evidence="1">Membrane</location>
        <topology evidence="1">Multi-pass membrane protein</topology>
    </subcellularLocation>
</comment>
<dbReference type="AlphaFoldDB" id="D4H3V2"/>
<dbReference type="FunCoup" id="D4H3V2">
    <property type="interactions" value="480"/>
</dbReference>
<dbReference type="STRING" id="522772.Dacet_2443"/>
<accession>D4H3V2</accession>
<dbReference type="PANTHER" id="PTHR30371:SF0">
    <property type="entry name" value="SEC-INDEPENDENT PROTEIN TRANSLOCASE PROTEIN TATC, CHLOROPLASTIC-RELATED"/>
    <property type="match status" value="1"/>
</dbReference>
<reference evidence="6 7" key="1">
    <citation type="journal article" date="2010" name="Stand. Genomic Sci.">
        <title>Complete genome sequence of Denitrovibrio acetiphilus type strain (N2460).</title>
        <authorList>
            <person name="Kiss H."/>
            <person name="Lang E."/>
            <person name="Lapidus A."/>
            <person name="Copeland A."/>
            <person name="Nolan M."/>
            <person name="Glavina Del Rio T."/>
            <person name="Chen F."/>
            <person name="Lucas S."/>
            <person name="Tice H."/>
            <person name="Cheng J.F."/>
            <person name="Han C."/>
            <person name="Goodwin L."/>
            <person name="Pitluck S."/>
            <person name="Liolios K."/>
            <person name="Pati A."/>
            <person name="Ivanova N."/>
            <person name="Mavromatis K."/>
            <person name="Chen A."/>
            <person name="Palaniappan K."/>
            <person name="Land M."/>
            <person name="Hauser L."/>
            <person name="Chang Y.J."/>
            <person name="Jeffries C.D."/>
            <person name="Detter J.C."/>
            <person name="Brettin T."/>
            <person name="Spring S."/>
            <person name="Rohde M."/>
            <person name="Goker M."/>
            <person name="Woyke T."/>
            <person name="Bristow J."/>
            <person name="Eisen J.A."/>
            <person name="Markowitz V."/>
            <person name="Hugenholtz P."/>
            <person name="Kyrpides N.C."/>
            <person name="Klenk H.P."/>
        </authorList>
    </citation>
    <scope>NUCLEOTIDE SEQUENCE [LARGE SCALE GENOMIC DNA]</scope>
    <source>
        <strain evidence="7">DSM 12809 / NBRC 114555 / N2460</strain>
    </source>
</reference>
<comment type="function">
    <text evidence="5">Part of the twin-arginine translocation (Tat) system that transports large folded proteins containing a characteristic twin-arginine motif in their signal peptide across membranes.</text>
</comment>
<dbReference type="HAMAP" id="MF_00902">
    <property type="entry name" value="TatC"/>
    <property type="match status" value="1"/>
</dbReference>
<evidence type="ECO:0000256" key="3">
    <source>
        <dbReference type="ARBA" id="ARBA00022989"/>
    </source>
</evidence>
<keyword evidence="4 5" id="KW-0472">Membrane</keyword>
<dbReference type="GO" id="GO:0065002">
    <property type="term" value="P:intracellular protein transmembrane transport"/>
    <property type="evidence" value="ECO:0007669"/>
    <property type="project" value="TreeGrafter"/>
</dbReference>
<dbReference type="GO" id="GO:0009977">
    <property type="term" value="F:proton motive force dependent protein transmembrane transporter activity"/>
    <property type="evidence" value="ECO:0007669"/>
    <property type="project" value="TreeGrafter"/>
</dbReference>
<evidence type="ECO:0000256" key="1">
    <source>
        <dbReference type="ARBA" id="ARBA00004141"/>
    </source>
</evidence>
<protein>
    <recommendedName>
        <fullName evidence="5">Sec-independent protein translocase protein TatC</fullName>
    </recommendedName>
</protein>
<comment type="subunit">
    <text evidence="5">Forms a complex with TatA.</text>
</comment>
<keyword evidence="7" id="KW-1185">Reference proteome</keyword>